<proteinExistence type="predicted"/>
<dbReference type="AlphaFoldDB" id="Q6ZER0"/>
<keyword evidence="1" id="KW-0614">Plasmid</keyword>
<name>Q6ZER0_SYNY3</name>
<dbReference type="InParanoid" id="Q6ZER0"/>
<sequence>MVLHGKIYYYPCGSTLAYKKSGKLITVSRSMFKSKKFYDSIVQVIYRQSPDNRTPQVLRWHFHKLNIAPPRKFMEERHFTEQDH</sequence>
<geneLocation type="plasmid" evidence="1 2">
    <name>pSYSM</name>
</geneLocation>
<accession>Q6ZER0</accession>
<dbReference type="EMBL" id="AP004310">
    <property type="protein sequence ID" value="BAD01840.1"/>
    <property type="molecule type" value="Genomic_DNA"/>
</dbReference>
<evidence type="ECO:0000313" key="1">
    <source>
        <dbReference type="EMBL" id="BAD01840.1"/>
    </source>
</evidence>
<dbReference type="KEGG" id="syn:ssl5070"/>
<protein>
    <submittedName>
        <fullName evidence="1">Uncharacterized protein</fullName>
    </submittedName>
</protein>
<organism evidence="1 2">
    <name type="scientific">Synechocystis sp. (strain ATCC 27184 / PCC 6803 / Kazusa)</name>
    <dbReference type="NCBI Taxonomy" id="1111708"/>
    <lineage>
        <taxon>Bacteria</taxon>
        <taxon>Bacillati</taxon>
        <taxon>Cyanobacteriota</taxon>
        <taxon>Cyanophyceae</taxon>
        <taxon>Synechococcales</taxon>
        <taxon>Merismopediaceae</taxon>
        <taxon>Synechocystis</taxon>
    </lineage>
</organism>
<reference evidence="1 2" key="1">
    <citation type="journal article" date="2003" name="DNA Res.">
        <title>Structural analysis of four large plasmids harboring in a unicellular cyanobacterium, Synechocystis sp. PCC 6803.</title>
        <authorList>
            <person name="Kaneko T."/>
            <person name="Nakamura Y."/>
            <person name="Sasamoto S."/>
            <person name="Watanabe A."/>
            <person name="Kohara M."/>
            <person name="Matsumoto M."/>
            <person name="Shimpo S."/>
            <person name="Yamada M."/>
            <person name="Tabata S."/>
        </authorList>
    </citation>
    <scope>NUCLEOTIDE SEQUENCE [LARGE SCALE GENOMIC DNA]</scope>
    <source>
        <strain evidence="2">ATCC 27184 / PCC 6803 / Kazusa</strain>
    </source>
</reference>
<evidence type="ECO:0000313" key="2">
    <source>
        <dbReference type="Proteomes" id="UP000001425"/>
    </source>
</evidence>
<keyword evidence="2" id="KW-1185">Reference proteome</keyword>
<gene>
    <name evidence="1" type="ordered locus">ssl5070</name>
</gene>
<dbReference type="Proteomes" id="UP000001425">
    <property type="component" value="Plasmid pSYSM"/>
</dbReference>
<dbReference type="EnsemblBacteria" id="BAD01840">
    <property type="protein sequence ID" value="BAD01840"/>
    <property type="gene ID" value="BAD01840"/>
</dbReference>